<feature type="region of interest" description="Disordered" evidence="1">
    <location>
        <begin position="138"/>
        <end position="291"/>
    </location>
</feature>
<feature type="compositionally biased region" description="Low complexity" evidence="1">
    <location>
        <begin position="225"/>
        <end position="237"/>
    </location>
</feature>
<feature type="region of interest" description="Disordered" evidence="1">
    <location>
        <begin position="490"/>
        <end position="558"/>
    </location>
</feature>
<dbReference type="Proteomes" id="UP000077115">
    <property type="component" value="Unassembled WGS sequence"/>
</dbReference>
<feature type="compositionally biased region" description="Polar residues" evidence="1">
    <location>
        <begin position="174"/>
        <end position="188"/>
    </location>
</feature>
<reference evidence="2 3" key="1">
    <citation type="submission" date="2006-10" db="EMBL/GenBank/DDBJ databases">
        <title>The Genome Sequence of Batrachochytrium dendrobatidis JEL423.</title>
        <authorList>
            <consortium name="The Broad Institute Genome Sequencing Platform"/>
            <person name="Birren B."/>
            <person name="Lander E."/>
            <person name="Galagan J."/>
            <person name="Cuomo C."/>
            <person name="Devon K."/>
            <person name="Jaffe D."/>
            <person name="Butler J."/>
            <person name="Alvarez P."/>
            <person name="Gnerre S."/>
            <person name="Grabherr M."/>
            <person name="Kleber M."/>
            <person name="Mauceli E."/>
            <person name="Brockman W."/>
            <person name="Young S."/>
            <person name="LaButti K."/>
            <person name="Sykes S."/>
            <person name="DeCaprio D."/>
            <person name="Crawford M."/>
            <person name="Koehrsen M."/>
            <person name="Engels R."/>
            <person name="Montgomery P."/>
            <person name="Pearson M."/>
            <person name="Howarth C."/>
            <person name="Larson L."/>
            <person name="White J."/>
            <person name="O'Leary S."/>
            <person name="Kodira C."/>
            <person name="Zeng Q."/>
            <person name="Yandava C."/>
            <person name="Alvarado L."/>
            <person name="Longcore J."/>
            <person name="James T."/>
        </authorList>
    </citation>
    <scope>NUCLEOTIDE SEQUENCE [LARGE SCALE GENOMIC DNA]</scope>
    <source>
        <strain evidence="2 3">JEL423</strain>
    </source>
</reference>
<feature type="compositionally biased region" description="Basic and acidic residues" evidence="1">
    <location>
        <begin position="1013"/>
        <end position="1022"/>
    </location>
</feature>
<proteinExistence type="predicted"/>
<feature type="region of interest" description="Disordered" evidence="1">
    <location>
        <begin position="412"/>
        <end position="459"/>
    </location>
</feature>
<dbReference type="AlphaFoldDB" id="A0A177WS69"/>
<evidence type="ECO:0000313" key="2">
    <source>
        <dbReference type="EMBL" id="OAJ42742.1"/>
    </source>
</evidence>
<feature type="compositionally biased region" description="Low complexity" evidence="1">
    <location>
        <begin position="273"/>
        <end position="291"/>
    </location>
</feature>
<feature type="compositionally biased region" description="Polar residues" evidence="1">
    <location>
        <begin position="250"/>
        <end position="259"/>
    </location>
</feature>
<evidence type="ECO:0000313" key="3">
    <source>
        <dbReference type="Proteomes" id="UP000077115"/>
    </source>
</evidence>
<feature type="compositionally biased region" description="Polar residues" evidence="1">
    <location>
        <begin position="148"/>
        <end position="160"/>
    </location>
</feature>
<protein>
    <submittedName>
        <fullName evidence="2">Uncharacterized protein</fullName>
    </submittedName>
</protein>
<feature type="compositionally biased region" description="Low complexity" evidence="1">
    <location>
        <begin position="999"/>
        <end position="1011"/>
    </location>
</feature>
<dbReference type="VEuPathDB" id="FungiDB:BDEG_26158"/>
<organism evidence="2 3">
    <name type="scientific">Batrachochytrium dendrobatidis (strain JEL423)</name>
    <dbReference type="NCBI Taxonomy" id="403673"/>
    <lineage>
        <taxon>Eukaryota</taxon>
        <taxon>Fungi</taxon>
        <taxon>Fungi incertae sedis</taxon>
        <taxon>Chytridiomycota</taxon>
        <taxon>Chytridiomycota incertae sedis</taxon>
        <taxon>Chytridiomycetes</taxon>
        <taxon>Rhizophydiales</taxon>
        <taxon>Rhizophydiales incertae sedis</taxon>
        <taxon>Batrachochytrium</taxon>
    </lineage>
</organism>
<dbReference type="OrthoDB" id="5382203at2759"/>
<reference evidence="2 3" key="2">
    <citation type="submission" date="2016-05" db="EMBL/GenBank/DDBJ databases">
        <title>Lineage-specific infection strategies underlie the spectrum of fungal disease in amphibians.</title>
        <authorList>
            <person name="Cuomo C.A."/>
            <person name="Farrer R.A."/>
            <person name="James T."/>
            <person name="Longcore J."/>
            <person name="Birren B."/>
        </authorList>
    </citation>
    <scope>NUCLEOTIDE SEQUENCE [LARGE SCALE GENOMIC DNA]</scope>
    <source>
        <strain evidence="2 3">JEL423</strain>
    </source>
</reference>
<dbReference type="eggNOG" id="KOG1216">
    <property type="taxonomic scope" value="Eukaryota"/>
</dbReference>
<dbReference type="STRING" id="403673.A0A177WS69"/>
<feature type="compositionally biased region" description="Basic and acidic residues" evidence="1">
    <location>
        <begin position="945"/>
        <end position="998"/>
    </location>
</feature>
<feature type="compositionally biased region" description="Low complexity" evidence="1">
    <location>
        <begin position="526"/>
        <end position="539"/>
    </location>
</feature>
<feature type="region of interest" description="Disordered" evidence="1">
    <location>
        <begin position="945"/>
        <end position="1069"/>
    </location>
</feature>
<feature type="compositionally biased region" description="Low complexity" evidence="1">
    <location>
        <begin position="501"/>
        <end position="513"/>
    </location>
</feature>
<name>A0A177WS69_BATDL</name>
<feature type="region of interest" description="Disordered" evidence="1">
    <location>
        <begin position="50"/>
        <end position="92"/>
    </location>
</feature>
<gene>
    <name evidence="2" type="ORF">BDEG_26158</name>
</gene>
<accession>A0A177WS69</accession>
<feature type="compositionally biased region" description="Low complexity" evidence="1">
    <location>
        <begin position="1030"/>
        <end position="1042"/>
    </location>
</feature>
<feature type="compositionally biased region" description="Polar residues" evidence="1">
    <location>
        <begin position="438"/>
        <end position="451"/>
    </location>
</feature>
<feature type="compositionally biased region" description="Low complexity" evidence="1">
    <location>
        <begin position="138"/>
        <end position="147"/>
    </location>
</feature>
<feature type="compositionally biased region" description="Polar residues" evidence="1">
    <location>
        <begin position="544"/>
        <end position="555"/>
    </location>
</feature>
<evidence type="ECO:0000256" key="1">
    <source>
        <dbReference type="SAM" id="MobiDB-lite"/>
    </source>
</evidence>
<dbReference type="EMBL" id="DS022308">
    <property type="protein sequence ID" value="OAJ42742.1"/>
    <property type="molecule type" value="Genomic_DNA"/>
</dbReference>
<feature type="compositionally biased region" description="Polar residues" evidence="1">
    <location>
        <begin position="60"/>
        <end position="92"/>
    </location>
</feature>
<sequence length="1069" mass="115656">MPTGSSPTPGRPVSTSSSLMFDFGMESSLMSEGDGGFADSLLSSFGLSMDRPLSLPPSANPTTASSISPEITRASTTTLQSAPTLTATSSTGRSSILQLSFPQANGFSTSHSSSSIDYLQRPFSNASSINSASANASTTNALSHSATKSPTLATRRSLPTSSPPQPKSILPHSASKTTLTDITGSNRKSVGARSGSLTAAFSYPNQSTNQSQAPKGSIEAQLHEQAQQSSHLAQSSQNPIKSPVSPTPPQGRTSPSLTRQRVHSHDTVFSGNASPSTAAPIAPSSPSNRFSASFASRSSAVSAFTAIIDSRRTSAVKDTAVAMDFEKMLNTKETKKLTSTPERMRHIEIKKIQDIRLVAKDAAGHKDEGINTLLRDGKSKVNDTDSVIGDDALGDEPKPKKNETYWEFLRNTGPEEQAGPKYFPPKPTTSSTKPLMQQLASPPSSPSTITNLIPGPSAQPIQRMTSLKEMDLDDDAEFLMEGQKRKNIKDMSLSEFLKSDPPASRSSSTTPAPLVKKTSGFRLFRNSKSSLQSNSSSQLELGTASLSDKQSNSGSMPRLIPVSVTKDIVKPSSSIKNPSIANSALENETRVCLCFAQKSLKDIGVAPLADAKLIHWGLDNFDTSGFARCFGEFSPTGPNFGSSSTKNHGLLPYMTAPGQPYHTSDAIASKSIALDTSNILSEPSFIPARFLVSVATETHASQTDGPSNPSVIDTAVQTDFVEPSKAIVSSKIVKHDTSDVSIQTTTVEKKTVSTSPHVPVAKLLFLQHSQDIEVVDLPETKETVSLSKSAQTESINPGTVSAVIHKICSECTDDKIHDRTLNAQARSLSQQAIYDAIALVSKEHYIEQHGSINAETQYDLEQDAPEAFKGLPPPPTVENPINMALVDENLKHQQEIAALKLALASERSKSQHMLILKEASEARFEQLARVAHRKLLNAVSDKQKLLDQQKEKAKREQEKKDASVKELKRQRDMEKKIQQEELTQKNEQALKEQQDQKRTQQQLNFQQQQQLKLHKEQVEQPDFKSVPKIQQEQLPQQQSEQQVSTKLLGSEETPLLSEVVESDSNTSIA</sequence>
<feature type="compositionally biased region" description="Polar residues" evidence="1">
    <location>
        <begin position="195"/>
        <end position="214"/>
    </location>
</feature>